<proteinExistence type="predicted"/>
<gene>
    <name evidence="1" type="ORF">GC101_16990</name>
</gene>
<organism evidence="1 2">
    <name type="scientific">Paenibacillus phytohabitans</name>
    <dbReference type="NCBI Taxonomy" id="2654978"/>
    <lineage>
        <taxon>Bacteria</taxon>
        <taxon>Bacillati</taxon>
        <taxon>Bacillota</taxon>
        <taxon>Bacilli</taxon>
        <taxon>Bacillales</taxon>
        <taxon>Paenibacillaceae</taxon>
        <taxon>Paenibacillus</taxon>
    </lineage>
</organism>
<name>A0ABX1YJ92_9BACL</name>
<dbReference type="EMBL" id="WHOB01000049">
    <property type="protein sequence ID" value="NOU80564.1"/>
    <property type="molecule type" value="Genomic_DNA"/>
</dbReference>
<accession>A0ABX1YJ92</accession>
<dbReference type="Proteomes" id="UP000596857">
    <property type="component" value="Unassembled WGS sequence"/>
</dbReference>
<protein>
    <recommendedName>
        <fullName evidence="3">Peptidase MA-like domain-containing protein</fullName>
    </recommendedName>
</protein>
<comment type="caution">
    <text evidence="1">The sequence shown here is derived from an EMBL/GenBank/DDBJ whole genome shotgun (WGS) entry which is preliminary data.</text>
</comment>
<evidence type="ECO:0008006" key="3">
    <source>
        <dbReference type="Google" id="ProtNLM"/>
    </source>
</evidence>
<reference evidence="1 2" key="1">
    <citation type="submission" date="2019-10" db="EMBL/GenBank/DDBJ databases">
        <title>Description of Paenibacillus terricola sp. nov.</title>
        <authorList>
            <person name="Carlier A."/>
            <person name="Qi S."/>
        </authorList>
    </citation>
    <scope>NUCLEOTIDE SEQUENCE [LARGE SCALE GENOMIC DNA]</scope>
    <source>
        <strain evidence="1 2">LMG 31459</strain>
    </source>
</reference>
<sequence length="232" mass="26362">MLIALLMISWGVYAKPVHAALVNYSSMVEVAPDVYIEPDMTKELQDQLLYYVELAQEKVTAIFGERTSTPYLIVALTSRSLGKYTENPTGQTYYLPWNNYIVIGPDGFNENVISHEFTHAELRERLRNRNVVPVWFDEGLASMVDGRLSNSTAAWEQVTDKGKKPVDYGLLDSYDAFSYGTPEAWKNYNLACYEVTRWFSSAGEEGLLKLIQALNQGEDFTEQYARIELAEP</sequence>
<evidence type="ECO:0000313" key="2">
    <source>
        <dbReference type="Proteomes" id="UP000596857"/>
    </source>
</evidence>
<keyword evidence="2" id="KW-1185">Reference proteome</keyword>
<evidence type="ECO:0000313" key="1">
    <source>
        <dbReference type="EMBL" id="NOU80564.1"/>
    </source>
</evidence>